<keyword evidence="2" id="KW-1003">Cell membrane</keyword>
<reference evidence="10 11" key="1">
    <citation type="submission" date="2020-02" db="EMBL/GenBank/DDBJ databases">
        <title>Aliifodinibius halophilus 2W32, complete genome.</title>
        <authorList>
            <person name="Li Y."/>
            <person name="Wu S."/>
        </authorList>
    </citation>
    <scope>NUCLEOTIDE SEQUENCE [LARGE SCALE GENOMIC DNA]</scope>
    <source>
        <strain evidence="10 11">2W32</strain>
    </source>
</reference>
<accession>A0A6M1SW34</accession>
<evidence type="ECO:0000256" key="4">
    <source>
        <dbReference type="ARBA" id="ARBA00022989"/>
    </source>
</evidence>
<feature type="transmembrane region" description="Helical" evidence="7">
    <location>
        <begin position="279"/>
        <end position="306"/>
    </location>
</feature>
<comment type="caution">
    <text evidence="10">The sequence shown here is derived from an EMBL/GenBank/DDBJ whole genome shotgun (WGS) entry which is preliminary data.</text>
</comment>
<evidence type="ECO:0000259" key="9">
    <source>
        <dbReference type="Pfam" id="PF12704"/>
    </source>
</evidence>
<feature type="transmembrane region" description="Helical" evidence="7">
    <location>
        <begin position="327"/>
        <end position="350"/>
    </location>
</feature>
<dbReference type="GO" id="GO:0022857">
    <property type="term" value="F:transmembrane transporter activity"/>
    <property type="evidence" value="ECO:0007669"/>
    <property type="project" value="TreeGrafter"/>
</dbReference>
<evidence type="ECO:0000259" key="8">
    <source>
        <dbReference type="Pfam" id="PF02687"/>
    </source>
</evidence>
<comment type="similarity">
    <text evidence="6">Belongs to the ABC-4 integral membrane protein family.</text>
</comment>
<dbReference type="InterPro" id="IPR050250">
    <property type="entry name" value="Macrolide_Exporter_MacB"/>
</dbReference>
<dbReference type="PANTHER" id="PTHR30572:SF4">
    <property type="entry name" value="ABC TRANSPORTER PERMEASE YTRF"/>
    <property type="match status" value="1"/>
</dbReference>
<name>A0A6M1SW34_9BACT</name>
<gene>
    <name evidence="10" type="ORF">G3569_07060</name>
</gene>
<dbReference type="AlphaFoldDB" id="A0A6M1SW34"/>
<feature type="transmembrane region" description="Helical" evidence="7">
    <location>
        <begin position="370"/>
        <end position="393"/>
    </location>
</feature>
<evidence type="ECO:0000256" key="7">
    <source>
        <dbReference type="SAM" id="Phobius"/>
    </source>
</evidence>
<keyword evidence="3 7" id="KW-0812">Transmembrane</keyword>
<organism evidence="10 11">
    <name type="scientific">Fodinibius halophilus</name>
    <dbReference type="NCBI Taxonomy" id="1736908"/>
    <lineage>
        <taxon>Bacteria</taxon>
        <taxon>Pseudomonadati</taxon>
        <taxon>Balneolota</taxon>
        <taxon>Balneolia</taxon>
        <taxon>Balneolales</taxon>
        <taxon>Balneolaceae</taxon>
        <taxon>Fodinibius</taxon>
    </lineage>
</organism>
<dbReference type="EMBL" id="JAALLS010000007">
    <property type="protein sequence ID" value="NGP88108.1"/>
    <property type="molecule type" value="Genomic_DNA"/>
</dbReference>
<dbReference type="Pfam" id="PF02687">
    <property type="entry name" value="FtsX"/>
    <property type="match status" value="1"/>
</dbReference>
<dbReference type="InterPro" id="IPR003838">
    <property type="entry name" value="ABC3_permease_C"/>
</dbReference>
<dbReference type="Pfam" id="PF12704">
    <property type="entry name" value="MacB_PCD"/>
    <property type="match status" value="1"/>
</dbReference>
<feature type="transmembrane region" description="Helical" evidence="7">
    <location>
        <begin position="23"/>
        <end position="45"/>
    </location>
</feature>
<sequence>MNFVEVFKQALDSLWANKLRSSLTLLALVVGVFSVIVSTTAVAVLDNFFQNTMSIMGGDVVNVSRTPSVQIGRSDRSSRNREDITFDMAEKLQERMRLAKKMSPDELFDFTKVIYEGKETDPTVRVIGSNQYYLDNNAYDLQDGRNFSSEDIQYGRPYVIIGKDIRDELFERENPIGKSIKIAGHRYQIIGALESKGSIMGQSMDERVIIPYTTGLNIYGGDRNIDIMVKAPAMDMIEATIDEVTGIMRVIRSVAPGMENDFEVETNDTLAGTFDQFTFILYAVGFIIGGITLFGAGIGVMNIMLVSVTERTREIGIRKAVGATRKAIVSQFLAETIFICQLGGLIGIVLGVLGGNGMALWIETEPVIPIWAVLTGFLGMFVIGLLFGVYPAYKAAQLDPIESLRYE</sequence>
<dbReference type="PANTHER" id="PTHR30572">
    <property type="entry name" value="MEMBRANE COMPONENT OF TRANSPORTER-RELATED"/>
    <property type="match status" value="1"/>
</dbReference>
<evidence type="ECO:0000313" key="10">
    <source>
        <dbReference type="EMBL" id="NGP88108.1"/>
    </source>
</evidence>
<keyword evidence="5 7" id="KW-0472">Membrane</keyword>
<evidence type="ECO:0000256" key="2">
    <source>
        <dbReference type="ARBA" id="ARBA00022475"/>
    </source>
</evidence>
<feature type="domain" description="MacB-like periplasmic core" evidence="9">
    <location>
        <begin position="21"/>
        <end position="245"/>
    </location>
</feature>
<dbReference type="GO" id="GO:0005886">
    <property type="term" value="C:plasma membrane"/>
    <property type="evidence" value="ECO:0007669"/>
    <property type="project" value="UniProtKB-SubCell"/>
</dbReference>
<evidence type="ECO:0000256" key="6">
    <source>
        <dbReference type="ARBA" id="ARBA00038076"/>
    </source>
</evidence>
<evidence type="ECO:0000256" key="1">
    <source>
        <dbReference type="ARBA" id="ARBA00004651"/>
    </source>
</evidence>
<evidence type="ECO:0000256" key="5">
    <source>
        <dbReference type="ARBA" id="ARBA00023136"/>
    </source>
</evidence>
<dbReference type="RefSeq" id="WP_165267501.1">
    <property type="nucleotide sequence ID" value="NZ_JAALLS010000007.1"/>
</dbReference>
<feature type="domain" description="ABC3 transporter permease C-terminal" evidence="8">
    <location>
        <begin position="287"/>
        <end position="400"/>
    </location>
</feature>
<evidence type="ECO:0000313" key="11">
    <source>
        <dbReference type="Proteomes" id="UP000479132"/>
    </source>
</evidence>
<dbReference type="Proteomes" id="UP000479132">
    <property type="component" value="Unassembled WGS sequence"/>
</dbReference>
<protein>
    <submittedName>
        <fullName evidence="10">FtsX-like permease family protein</fullName>
    </submittedName>
</protein>
<keyword evidence="11" id="KW-1185">Reference proteome</keyword>
<evidence type="ECO:0000256" key="3">
    <source>
        <dbReference type="ARBA" id="ARBA00022692"/>
    </source>
</evidence>
<proteinExistence type="inferred from homology"/>
<dbReference type="InterPro" id="IPR025857">
    <property type="entry name" value="MacB_PCD"/>
</dbReference>
<keyword evidence="4 7" id="KW-1133">Transmembrane helix</keyword>
<comment type="subcellular location">
    <subcellularLocation>
        <location evidence="1">Cell membrane</location>
        <topology evidence="1">Multi-pass membrane protein</topology>
    </subcellularLocation>
</comment>